<dbReference type="GO" id="GO:0006355">
    <property type="term" value="P:regulation of DNA-templated transcription"/>
    <property type="evidence" value="ECO:0007669"/>
    <property type="project" value="InterPro"/>
</dbReference>
<keyword evidence="2" id="KW-1185">Reference proteome</keyword>
<dbReference type="Proteomes" id="UP000198790">
    <property type="component" value="Unassembled WGS sequence"/>
</dbReference>
<protein>
    <submittedName>
        <fullName evidence="1">Uncharacterized protein</fullName>
    </submittedName>
</protein>
<sequence>MKTLSLKLDKDIFEETEEILKDKKVARNRYINQALEFYNKFQKRKKLSAAFAEASNLAKESSSEILAEFDALIEEDEAV</sequence>
<dbReference type="RefSeq" id="WP_092896074.1">
    <property type="nucleotide sequence ID" value="NZ_CAXBKE010000031.1"/>
</dbReference>
<name>A0A1I0YTZ3_9BACT</name>
<proteinExistence type="predicted"/>
<dbReference type="OrthoDB" id="680137at2"/>
<organism evidence="1 2">
    <name type="scientific">Algoriphagus aquimarinus</name>
    <dbReference type="NCBI Taxonomy" id="237018"/>
    <lineage>
        <taxon>Bacteria</taxon>
        <taxon>Pseudomonadati</taxon>
        <taxon>Bacteroidota</taxon>
        <taxon>Cytophagia</taxon>
        <taxon>Cytophagales</taxon>
        <taxon>Cyclobacteriaceae</taxon>
        <taxon>Algoriphagus</taxon>
    </lineage>
</organism>
<reference evidence="1 2" key="1">
    <citation type="submission" date="2016-10" db="EMBL/GenBank/DDBJ databases">
        <authorList>
            <person name="de Groot N.N."/>
        </authorList>
    </citation>
    <scope>NUCLEOTIDE SEQUENCE [LARGE SCALE GENOMIC DNA]</scope>
    <source>
        <strain evidence="1 2">DSM 23399</strain>
    </source>
</reference>
<evidence type="ECO:0000313" key="1">
    <source>
        <dbReference type="EMBL" id="SFB16754.1"/>
    </source>
</evidence>
<dbReference type="InterPro" id="IPR013321">
    <property type="entry name" value="Arc_rbn_hlx_hlx"/>
</dbReference>
<accession>A0A1I0YTZ3</accession>
<dbReference type="EMBL" id="FOKK01000005">
    <property type="protein sequence ID" value="SFB16754.1"/>
    <property type="molecule type" value="Genomic_DNA"/>
</dbReference>
<dbReference type="Gene3D" id="1.10.1220.10">
    <property type="entry name" value="Met repressor-like"/>
    <property type="match status" value="1"/>
</dbReference>
<dbReference type="AlphaFoldDB" id="A0A1I0YTZ3"/>
<gene>
    <name evidence="1" type="ORF">SAMN04489723_10553</name>
</gene>
<evidence type="ECO:0000313" key="2">
    <source>
        <dbReference type="Proteomes" id="UP000198790"/>
    </source>
</evidence>
<dbReference type="STRING" id="237018.SAMN04489723_10553"/>